<dbReference type="Pfam" id="PF08808">
    <property type="entry name" value="RES"/>
    <property type="match status" value="1"/>
</dbReference>
<sequence>MTAQLPPPNSTTFLMKPHLETLAAGTELWRCHQTRFPGAQFSPVTADLHFGGSRFDGTALDPYPYLYAAAEQTTALAEVLLRSMPFDTATGTRLIPHARVAGRSLTALRTTVDLVLIRLVSEEDLAAVCQDSWLLETEGIGYAQTRRWAGELRARVPQAQGLLWQSRRHRPRPALVLFGDRCGVEPVKTDPGNSFRLDTPEGTAQANRLLAPLRAALVPLPAVEATAAVAAATS</sequence>
<dbReference type="InterPro" id="IPR014914">
    <property type="entry name" value="RES_dom"/>
</dbReference>
<evidence type="ECO:0000313" key="3">
    <source>
        <dbReference type="Proteomes" id="UP000540506"/>
    </source>
</evidence>
<comment type="caution">
    <text evidence="2">The sequence shown here is derived from an EMBL/GenBank/DDBJ whole genome shotgun (WGS) entry which is preliminary data.</text>
</comment>
<name>A0A7W7R915_KITKI</name>
<dbReference type="SMART" id="SM00953">
    <property type="entry name" value="RES"/>
    <property type="match status" value="1"/>
</dbReference>
<evidence type="ECO:0000259" key="1">
    <source>
        <dbReference type="SMART" id="SM00953"/>
    </source>
</evidence>
<reference evidence="2 3" key="1">
    <citation type="submission" date="2020-08" db="EMBL/GenBank/DDBJ databases">
        <title>Sequencing the genomes of 1000 actinobacteria strains.</title>
        <authorList>
            <person name="Klenk H.-P."/>
        </authorList>
    </citation>
    <scope>NUCLEOTIDE SEQUENCE [LARGE SCALE GENOMIC DNA]</scope>
    <source>
        <strain evidence="2 3">DSM 41654</strain>
    </source>
</reference>
<gene>
    <name evidence="2" type="ORF">FHR34_006659</name>
</gene>
<dbReference type="EMBL" id="JACHJV010000002">
    <property type="protein sequence ID" value="MBB4927564.1"/>
    <property type="molecule type" value="Genomic_DNA"/>
</dbReference>
<accession>A0A7W7R915</accession>
<feature type="domain" description="RES" evidence="1">
    <location>
        <begin position="46"/>
        <end position="190"/>
    </location>
</feature>
<organism evidence="2 3">
    <name type="scientific">Kitasatospora kifunensis</name>
    <name type="common">Streptomyces kifunensis</name>
    <dbReference type="NCBI Taxonomy" id="58351"/>
    <lineage>
        <taxon>Bacteria</taxon>
        <taxon>Bacillati</taxon>
        <taxon>Actinomycetota</taxon>
        <taxon>Actinomycetes</taxon>
        <taxon>Kitasatosporales</taxon>
        <taxon>Streptomycetaceae</taxon>
        <taxon>Kitasatospora</taxon>
    </lineage>
</organism>
<dbReference type="RefSeq" id="WP_246561607.1">
    <property type="nucleotide sequence ID" value="NZ_JACHJV010000002.1"/>
</dbReference>
<proteinExistence type="predicted"/>
<keyword evidence="3" id="KW-1185">Reference proteome</keyword>
<dbReference type="AlphaFoldDB" id="A0A7W7R915"/>
<dbReference type="Proteomes" id="UP000540506">
    <property type="component" value="Unassembled WGS sequence"/>
</dbReference>
<protein>
    <recommendedName>
        <fullName evidence="1">RES domain-containing protein</fullName>
    </recommendedName>
</protein>
<evidence type="ECO:0000313" key="2">
    <source>
        <dbReference type="EMBL" id="MBB4927564.1"/>
    </source>
</evidence>